<keyword evidence="2" id="KW-1185">Reference proteome</keyword>
<reference evidence="1 2" key="1">
    <citation type="submission" date="2018-05" db="EMBL/GenBank/DDBJ databases">
        <title>Description of Sphingomonas pokkalii sp nov, isolated from the rhizosphere of saline tolerant pokkali rice and its draft genome analysis.</title>
        <authorList>
            <person name="Menon R."/>
            <person name="Kumari S."/>
            <person name="Rameshkumar N."/>
        </authorList>
    </citation>
    <scope>NUCLEOTIDE SEQUENCE [LARGE SCALE GENOMIC DNA]</scope>
    <source>
        <strain evidence="1 2">L3B27</strain>
    </source>
</reference>
<accession>A0A2U0SI28</accession>
<evidence type="ECO:0000313" key="2">
    <source>
        <dbReference type="Proteomes" id="UP000245890"/>
    </source>
</evidence>
<proteinExistence type="predicted"/>
<comment type="caution">
    <text evidence="1">The sequence shown here is derived from an EMBL/GenBank/DDBJ whole genome shotgun (WGS) entry which is preliminary data.</text>
</comment>
<sequence length="80" mass="8486">MSEFLNNRPRFVMLKSINGEPMLVNVSSVRTVSTINMAGADFGVISFGKEHEVVIGSSVPEVVQAIEAALATNSSIFTAA</sequence>
<name>A0A2U0SI28_9SPHN</name>
<gene>
    <name evidence="1" type="ORF">DD559_18035</name>
</gene>
<protein>
    <submittedName>
        <fullName evidence="1">Uncharacterized protein</fullName>
    </submittedName>
</protein>
<dbReference type="OrthoDB" id="7571321at2"/>
<dbReference type="Proteomes" id="UP000245890">
    <property type="component" value="Unassembled WGS sequence"/>
</dbReference>
<organism evidence="1 2">
    <name type="scientific">Sphingomonas pokkalii</name>
    <dbReference type="NCBI Taxonomy" id="2175090"/>
    <lineage>
        <taxon>Bacteria</taxon>
        <taxon>Pseudomonadati</taxon>
        <taxon>Pseudomonadota</taxon>
        <taxon>Alphaproteobacteria</taxon>
        <taxon>Sphingomonadales</taxon>
        <taxon>Sphingomonadaceae</taxon>
        <taxon>Sphingomonas</taxon>
    </lineage>
</organism>
<evidence type="ECO:0000313" key="1">
    <source>
        <dbReference type="EMBL" id="PVX30996.1"/>
    </source>
</evidence>
<dbReference type="EMBL" id="QENQ01000001">
    <property type="protein sequence ID" value="PVX30996.1"/>
    <property type="molecule type" value="Genomic_DNA"/>
</dbReference>
<dbReference type="AlphaFoldDB" id="A0A2U0SI28"/>
<dbReference type="RefSeq" id="WP_116470390.1">
    <property type="nucleotide sequence ID" value="NZ_QENQ01000001.1"/>
</dbReference>